<dbReference type="CDD" id="cd00400">
    <property type="entry name" value="Voltage_gated_ClC"/>
    <property type="match status" value="1"/>
</dbReference>
<evidence type="ECO:0000256" key="11">
    <source>
        <dbReference type="SAM" id="MobiDB-lite"/>
    </source>
</evidence>
<evidence type="ECO:0000256" key="9">
    <source>
        <dbReference type="ARBA" id="ARBA00023303"/>
    </source>
</evidence>
<evidence type="ECO:0000259" key="13">
    <source>
        <dbReference type="PROSITE" id="PS51371"/>
    </source>
</evidence>
<keyword evidence="10" id="KW-0129">CBS domain</keyword>
<accession>A0ABP8CK66</accession>
<feature type="transmembrane region" description="Helical" evidence="12">
    <location>
        <begin position="177"/>
        <end position="202"/>
    </location>
</feature>
<evidence type="ECO:0000313" key="14">
    <source>
        <dbReference type="EMBL" id="GAA4240298.1"/>
    </source>
</evidence>
<dbReference type="InterPro" id="IPR050368">
    <property type="entry name" value="ClC-type_chloride_channel"/>
</dbReference>
<dbReference type="PROSITE" id="PS51371">
    <property type="entry name" value="CBS"/>
    <property type="match status" value="2"/>
</dbReference>
<keyword evidence="3 12" id="KW-0812">Transmembrane</keyword>
<feature type="transmembrane region" description="Helical" evidence="12">
    <location>
        <begin position="352"/>
        <end position="372"/>
    </location>
</feature>
<dbReference type="Pfam" id="PF00571">
    <property type="entry name" value="CBS"/>
    <property type="match status" value="2"/>
</dbReference>
<dbReference type="PANTHER" id="PTHR43427:SF6">
    <property type="entry name" value="CHLORIDE CHANNEL PROTEIN CLC-E"/>
    <property type="match status" value="1"/>
</dbReference>
<feature type="region of interest" description="Disordered" evidence="11">
    <location>
        <begin position="520"/>
        <end position="541"/>
    </location>
</feature>
<dbReference type="Proteomes" id="UP001501710">
    <property type="component" value="Unassembled WGS sequence"/>
</dbReference>
<evidence type="ECO:0000256" key="5">
    <source>
        <dbReference type="ARBA" id="ARBA00023065"/>
    </source>
</evidence>
<evidence type="ECO:0000256" key="8">
    <source>
        <dbReference type="ARBA" id="ARBA00023214"/>
    </source>
</evidence>
<evidence type="ECO:0000256" key="12">
    <source>
        <dbReference type="SAM" id="Phobius"/>
    </source>
</evidence>
<dbReference type="RefSeq" id="WP_344904758.1">
    <property type="nucleotide sequence ID" value="NZ_BAABAS010000025.1"/>
</dbReference>
<organism evidence="14 15">
    <name type="scientific">Actinomadura meridiana</name>
    <dbReference type="NCBI Taxonomy" id="559626"/>
    <lineage>
        <taxon>Bacteria</taxon>
        <taxon>Bacillati</taxon>
        <taxon>Actinomycetota</taxon>
        <taxon>Actinomycetes</taxon>
        <taxon>Streptosporangiales</taxon>
        <taxon>Thermomonosporaceae</taxon>
        <taxon>Actinomadura</taxon>
    </lineage>
</organism>
<comment type="subcellular location">
    <subcellularLocation>
        <location evidence="1">Membrane</location>
        <topology evidence="1">Multi-pass membrane protein</topology>
    </subcellularLocation>
</comment>
<dbReference type="Gene3D" id="3.10.580.10">
    <property type="entry name" value="CBS-domain"/>
    <property type="match status" value="1"/>
</dbReference>
<keyword evidence="2" id="KW-0813">Transport</keyword>
<feature type="domain" description="CBS" evidence="13">
    <location>
        <begin position="469"/>
        <end position="528"/>
    </location>
</feature>
<dbReference type="Gene3D" id="1.10.3080.10">
    <property type="entry name" value="Clc chloride channel"/>
    <property type="match status" value="1"/>
</dbReference>
<evidence type="ECO:0000256" key="3">
    <source>
        <dbReference type="ARBA" id="ARBA00022692"/>
    </source>
</evidence>
<dbReference type="PRINTS" id="PR00762">
    <property type="entry name" value="CLCHANNEL"/>
</dbReference>
<keyword evidence="9" id="KW-0407">Ion channel</keyword>
<keyword evidence="7" id="KW-0869">Chloride channel</keyword>
<feature type="transmembrane region" description="Helical" evidence="12">
    <location>
        <begin position="293"/>
        <end position="316"/>
    </location>
</feature>
<proteinExistence type="predicted"/>
<feature type="transmembrane region" description="Helical" evidence="12">
    <location>
        <begin position="415"/>
        <end position="436"/>
    </location>
</feature>
<gene>
    <name evidence="14" type="ORF">GCM10022254_64400</name>
</gene>
<feature type="transmembrane region" description="Helical" evidence="12">
    <location>
        <begin position="28"/>
        <end position="48"/>
    </location>
</feature>
<feature type="transmembrane region" description="Helical" evidence="12">
    <location>
        <begin position="384"/>
        <end position="409"/>
    </location>
</feature>
<name>A0ABP8CK66_9ACTN</name>
<dbReference type="CDD" id="cd02205">
    <property type="entry name" value="CBS_pair_SF"/>
    <property type="match status" value="1"/>
</dbReference>
<keyword evidence="4 12" id="KW-1133">Transmembrane helix</keyword>
<keyword evidence="5" id="KW-0406">Ion transport</keyword>
<dbReference type="SUPFAM" id="SSF81340">
    <property type="entry name" value="Clc chloride channel"/>
    <property type="match status" value="1"/>
</dbReference>
<evidence type="ECO:0000256" key="7">
    <source>
        <dbReference type="ARBA" id="ARBA00023173"/>
    </source>
</evidence>
<dbReference type="EMBL" id="BAABAS010000025">
    <property type="protein sequence ID" value="GAA4240298.1"/>
    <property type="molecule type" value="Genomic_DNA"/>
</dbReference>
<keyword evidence="6 12" id="KW-0472">Membrane</keyword>
<evidence type="ECO:0000256" key="4">
    <source>
        <dbReference type="ARBA" id="ARBA00022989"/>
    </source>
</evidence>
<evidence type="ECO:0000256" key="10">
    <source>
        <dbReference type="PROSITE-ProRule" id="PRU00703"/>
    </source>
</evidence>
<comment type="caution">
    <text evidence="14">The sequence shown here is derived from an EMBL/GenBank/DDBJ whole genome shotgun (WGS) entry which is preliminary data.</text>
</comment>
<feature type="transmembrane region" description="Helical" evidence="12">
    <location>
        <begin position="323"/>
        <end position="346"/>
    </location>
</feature>
<feature type="transmembrane region" description="Helical" evidence="12">
    <location>
        <begin position="78"/>
        <end position="98"/>
    </location>
</feature>
<protein>
    <submittedName>
        <fullName evidence="14">Chloride channel protein</fullName>
    </submittedName>
</protein>
<dbReference type="InterPro" id="IPR014743">
    <property type="entry name" value="Cl-channel_core"/>
</dbReference>
<feature type="domain" description="CBS" evidence="13">
    <location>
        <begin position="539"/>
        <end position="598"/>
    </location>
</feature>
<reference evidence="15" key="1">
    <citation type="journal article" date="2019" name="Int. J. Syst. Evol. Microbiol.">
        <title>The Global Catalogue of Microorganisms (GCM) 10K type strain sequencing project: providing services to taxonomists for standard genome sequencing and annotation.</title>
        <authorList>
            <consortium name="The Broad Institute Genomics Platform"/>
            <consortium name="The Broad Institute Genome Sequencing Center for Infectious Disease"/>
            <person name="Wu L."/>
            <person name="Ma J."/>
        </authorList>
    </citation>
    <scope>NUCLEOTIDE SEQUENCE [LARGE SCALE GENOMIC DNA]</scope>
    <source>
        <strain evidence="15">JCM 17440</strain>
    </source>
</reference>
<dbReference type="InterPro" id="IPR046342">
    <property type="entry name" value="CBS_dom_sf"/>
</dbReference>
<dbReference type="SUPFAM" id="SSF54631">
    <property type="entry name" value="CBS-domain pair"/>
    <property type="match status" value="1"/>
</dbReference>
<dbReference type="InterPro" id="IPR000644">
    <property type="entry name" value="CBS_dom"/>
</dbReference>
<keyword evidence="8" id="KW-0868">Chloride</keyword>
<sequence length="609" mass="62244">MGGTSAGGAIPVEAGVRGWVARIRETQWGLVVLALVVGCGAGVGAIFFRELIALFTHLFTGHGDYSAAGHAANPHLPWLGPFFVVAVPVVAGVVYGPLVQRFAPEARGHGVPEVMVAVAQRGGRIGGQVAVIKSLASALTIGAGGSVGREGPIVQIGAALGSTLGRMARVAENRLRILVACGAAGGIAATFNAPLAGVFFAMELILRDYNVESFGVVVLASVTASVIGRAALGSASFMSPPDFHVSHPIEYLSFALLGLLGAVAGVGFTRVLYTVEDVCDRLWRGPEWLRPAVGGLLLGGLLLAVPQMYGVGYPVLQDAVNGGFAIGFLLLLLVAKMAATSLTIGIGGSGGVFAPSLFMGAMLGSAFGMTAHQLAPSVTTAPGAYGLIGMGAVFAGAARAPITAVVILFELTGEYSIILPMMTAIVVAALVSQRLSEDTVYSLKLRRRGVDLDAAPVDPRMTQRVARVMEPVPDPLPGGLPLEDASRLLALSAHGALPVLDGQGAYQGVITARAAAEAMADAESRTDGPHQHQPTAGALTQMPTPLTADMPLADALHILTTTDGTGLPVLNSERTLLAGWVTHQAVLRALHAPAMGKPPAGSIASVTAP</sequence>
<evidence type="ECO:0000256" key="6">
    <source>
        <dbReference type="ARBA" id="ARBA00023136"/>
    </source>
</evidence>
<keyword evidence="15" id="KW-1185">Reference proteome</keyword>
<dbReference type="Pfam" id="PF00654">
    <property type="entry name" value="Voltage_CLC"/>
    <property type="match status" value="1"/>
</dbReference>
<feature type="transmembrane region" description="Helical" evidence="12">
    <location>
        <begin position="252"/>
        <end position="273"/>
    </location>
</feature>
<evidence type="ECO:0000313" key="15">
    <source>
        <dbReference type="Proteomes" id="UP001501710"/>
    </source>
</evidence>
<evidence type="ECO:0000256" key="1">
    <source>
        <dbReference type="ARBA" id="ARBA00004141"/>
    </source>
</evidence>
<evidence type="ECO:0000256" key="2">
    <source>
        <dbReference type="ARBA" id="ARBA00022448"/>
    </source>
</evidence>
<dbReference type="PANTHER" id="PTHR43427">
    <property type="entry name" value="CHLORIDE CHANNEL PROTEIN CLC-E"/>
    <property type="match status" value="1"/>
</dbReference>
<dbReference type="InterPro" id="IPR001807">
    <property type="entry name" value="ClC"/>
</dbReference>